<dbReference type="PROSITE" id="PS50923">
    <property type="entry name" value="SUSHI"/>
    <property type="match status" value="13"/>
</dbReference>
<feature type="domain" description="Sushi" evidence="7">
    <location>
        <begin position="771"/>
        <end position="833"/>
    </location>
</feature>
<feature type="domain" description="Sushi" evidence="7">
    <location>
        <begin position="207"/>
        <end position="267"/>
    </location>
</feature>
<evidence type="ECO:0000313" key="9">
    <source>
        <dbReference type="Proteomes" id="UP000265040"/>
    </source>
</evidence>
<feature type="domain" description="Sushi" evidence="7">
    <location>
        <begin position="85"/>
        <end position="145"/>
    </location>
</feature>
<feature type="domain" description="Sushi" evidence="7">
    <location>
        <begin position="146"/>
        <end position="206"/>
    </location>
</feature>
<feature type="domain" description="Sushi" evidence="7">
    <location>
        <begin position="333"/>
        <end position="390"/>
    </location>
</feature>
<evidence type="ECO:0000256" key="5">
    <source>
        <dbReference type="PROSITE-ProRule" id="PRU00302"/>
    </source>
</evidence>
<sequence length="1023" mass="115464">MHITRSCVLFLWMYPLAFVKSQECTLQQFISGPHYDSNFDTTGMEASYPGGKQLRVGCNVGYSGFFKLLCIEGKWQPRGTKCQPRSCGHPGDAQFADFHLEKGEDFVFGSQVVYTCHKGYQMVSRKNYRTCMAEGWDGIVPICEAQQCPVINVDNKVQVIGDLEEATYGNVVRFSCKFGNEILDGPSELYCNEYGEWSGNTPTCKAITCRPPEIENGDVLEDTLEYKEHDILHFRCKDKYKRTEERQSKCIKLGSGADWSPTPACELIKCKLDLPPLKGTTYEPAFRNLFLPGDRVRVTCEQRYGIFGSWELTAETTCKDNGEWTVRPVCQEVVCIKQDPHVSRWYVDYWRDKITLGETVGYSCRSGYKETAAEATCSRGGWEPNPLCREITCDRRDVQNADITNNDKMIYRYNEQVRYVCSEGFTGQFTLTCGKHGWSGNLRCTDLKCPKPKLDNGFIVGPYNDTVYFTCGDSYKLLSSGWWGEAKCNGSVYVGLQPCIGKNKCGPPVIPNGRWTPQLKMYEPNKNIQIRCNEGYNAVVSQLTCRKGQWKTGEVTPPIFCTPSLKSCKPPPKVDNAVVMESYQSEYLSGSEVTYQCKDDLRLEAEGGGTIRCQDGEWENKNIECTSTKAQYQQGDVIYFTCETVKPCELPDDIPNGYYRIIKGEEFVFGAVIQYVCNEGYQMVSKVSSRTCMLDRWTNHVPVCEPLSCEPPPVDNEITVKGLPENDEPILPGRFLTFSCDVPGKYRNGSSALVCGQDGKWDNPFPTCEDITCDVDVMHPNLHATGLTSANETMKIGHVLQFSCDTGYRLDGSVRIQCLQSGQWDKPFPTCSKNCRVTEIPGSVRLTTKHVAGSQLRAGEKLRFDCRQRNHVIHGNDKVECLANGQWSEPFPTCGPPVGCGKPPTLPDGDLKYDIKFSYVNTEKVEYICQPYYTMEGEPFKTCNNGLWTGSMRCLRPCTVNTDDMNRHNIRFTHKTNDKLYSPHKDHITFSCIRGTVPDGRLEMRQQCNDGLMNLPTCVPRSW</sequence>
<feature type="disulfide bond" evidence="5">
    <location>
        <begin position="677"/>
        <end position="704"/>
    </location>
</feature>
<protein>
    <recommendedName>
        <fullName evidence="7">Sushi domain-containing protein</fullName>
    </recommendedName>
</protein>
<dbReference type="SMART" id="SM00032">
    <property type="entry name" value="CCP"/>
    <property type="match status" value="15"/>
</dbReference>
<dbReference type="CDD" id="cd00033">
    <property type="entry name" value="CCP"/>
    <property type="match status" value="11"/>
</dbReference>
<dbReference type="InterPro" id="IPR051503">
    <property type="entry name" value="ComplSys_Reg/VirEntry_Med"/>
</dbReference>
<evidence type="ECO:0000256" key="1">
    <source>
        <dbReference type="ARBA" id="ARBA00004328"/>
    </source>
</evidence>
<comment type="subcellular location">
    <subcellularLocation>
        <location evidence="1">Virion</location>
    </subcellularLocation>
</comment>
<dbReference type="Pfam" id="PF00084">
    <property type="entry name" value="Sushi"/>
    <property type="match status" value="12"/>
</dbReference>
<evidence type="ECO:0000256" key="4">
    <source>
        <dbReference type="ARBA" id="ARBA00023157"/>
    </source>
</evidence>
<evidence type="ECO:0000256" key="6">
    <source>
        <dbReference type="SAM" id="SignalP"/>
    </source>
</evidence>
<dbReference type="Gene3D" id="2.10.70.10">
    <property type="entry name" value="Complement Module, domain 1"/>
    <property type="match status" value="14"/>
</dbReference>
<feature type="disulfide bond" evidence="5">
    <location>
        <begin position="804"/>
        <end position="831"/>
    </location>
</feature>
<keyword evidence="9" id="KW-1185">Reference proteome</keyword>
<dbReference type="SUPFAM" id="SSF57535">
    <property type="entry name" value="Complement control module/SCR domain"/>
    <property type="match status" value="14"/>
</dbReference>
<reference evidence="8" key="2">
    <citation type="submission" date="2025-08" db="UniProtKB">
        <authorList>
            <consortium name="Ensembl"/>
        </authorList>
    </citation>
    <scope>IDENTIFICATION</scope>
</reference>
<feature type="domain" description="Sushi" evidence="7">
    <location>
        <begin position="836"/>
        <end position="896"/>
    </location>
</feature>
<evidence type="ECO:0000256" key="3">
    <source>
        <dbReference type="ARBA" id="ARBA00022729"/>
    </source>
</evidence>
<dbReference type="GeneTree" id="ENSGT00940000154386"/>
<dbReference type="Ensembl" id="ENSATET00000001418.3">
    <property type="protein sequence ID" value="ENSATEP00000001396.1"/>
    <property type="gene ID" value="ENSATEG00000000713.3"/>
</dbReference>
<dbReference type="AlphaFoldDB" id="A0A3Q1IA57"/>
<proteinExistence type="predicted"/>
<feature type="signal peptide" evidence="6">
    <location>
        <begin position="1"/>
        <end position="21"/>
    </location>
</feature>
<feature type="domain" description="Sushi" evidence="7">
    <location>
        <begin position="268"/>
        <end position="332"/>
    </location>
</feature>
<accession>A0A3Q1IA57</accession>
<feature type="disulfide bond" evidence="5">
    <location>
        <begin position="900"/>
        <end position="943"/>
    </location>
</feature>
<evidence type="ECO:0000256" key="2">
    <source>
        <dbReference type="ARBA" id="ARBA00022659"/>
    </source>
</evidence>
<feature type="domain" description="Sushi" evidence="7">
    <location>
        <begin position="898"/>
        <end position="956"/>
    </location>
</feature>
<keyword evidence="4 5" id="KW-1015">Disulfide bond</keyword>
<evidence type="ECO:0000313" key="8">
    <source>
        <dbReference type="Ensembl" id="ENSATEP00000001396.1"/>
    </source>
</evidence>
<feature type="domain" description="Sushi" evidence="7">
    <location>
        <begin position="707"/>
        <end position="770"/>
    </location>
</feature>
<gene>
    <name evidence="8" type="primary">CFH</name>
</gene>
<reference evidence="8" key="1">
    <citation type="submission" date="2021-04" db="EMBL/GenBank/DDBJ databases">
        <authorList>
            <consortium name="Wellcome Sanger Institute Data Sharing"/>
        </authorList>
    </citation>
    <scope>NUCLEOTIDE SEQUENCE [LARGE SCALE GENOMIC DNA]</scope>
</reference>
<name>A0A3Q1IA57_ANATE</name>
<comment type="caution">
    <text evidence="5">Lacks conserved residue(s) required for the propagation of feature annotation.</text>
</comment>
<feature type="disulfide bond" evidence="5">
    <location>
        <begin position="116"/>
        <end position="143"/>
    </location>
</feature>
<keyword evidence="3 6" id="KW-0732">Signal</keyword>
<feature type="domain" description="Sushi" evidence="7">
    <location>
        <begin position="391"/>
        <end position="446"/>
    </location>
</feature>
<dbReference type="Proteomes" id="UP000265040">
    <property type="component" value="Chromosome 4"/>
</dbReference>
<feature type="domain" description="Sushi" evidence="7">
    <location>
        <begin position="646"/>
        <end position="706"/>
    </location>
</feature>
<dbReference type="InterPro" id="IPR035976">
    <property type="entry name" value="Sushi/SCR/CCP_sf"/>
</dbReference>
<dbReference type="PANTHER" id="PTHR45785">
    <property type="entry name" value="COMPLEMENT FACTOR H-RELATED"/>
    <property type="match status" value="1"/>
</dbReference>
<feature type="disulfide bond" evidence="5">
    <location>
        <begin position="148"/>
        <end position="191"/>
    </location>
</feature>
<dbReference type="PANTHER" id="PTHR45785:SF2">
    <property type="entry name" value="COMPLEMENT FACTOR H-RELATED"/>
    <property type="match status" value="1"/>
</dbReference>
<reference evidence="8" key="3">
    <citation type="submission" date="2025-09" db="UniProtKB">
        <authorList>
            <consortium name="Ensembl"/>
        </authorList>
    </citation>
    <scope>IDENTIFICATION</scope>
</reference>
<evidence type="ECO:0000259" key="7">
    <source>
        <dbReference type="PROSITE" id="PS50923"/>
    </source>
</evidence>
<feature type="domain" description="Sushi" evidence="7">
    <location>
        <begin position="566"/>
        <end position="627"/>
    </location>
</feature>
<feature type="domain" description="Sushi" evidence="7">
    <location>
        <begin position="503"/>
        <end position="563"/>
    </location>
</feature>
<keyword evidence="2 5" id="KW-0768">Sushi</keyword>
<organism evidence="8 9">
    <name type="scientific">Anabas testudineus</name>
    <name type="common">Climbing perch</name>
    <name type="synonym">Anthias testudineus</name>
    <dbReference type="NCBI Taxonomy" id="64144"/>
    <lineage>
        <taxon>Eukaryota</taxon>
        <taxon>Metazoa</taxon>
        <taxon>Chordata</taxon>
        <taxon>Craniata</taxon>
        <taxon>Vertebrata</taxon>
        <taxon>Euteleostomi</taxon>
        <taxon>Actinopterygii</taxon>
        <taxon>Neopterygii</taxon>
        <taxon>Teleostei</taxon>
        <taxon>Neoteleostei</taxon>
        <taxon>Acanthomorphata</taxon>
        <taxon>Anabantaria</taxon>
        <taxon>Anabantiformes</taxon>
        <taxon>Anabantoidei</taxon>
        <taxon>Anabantidae</taxon>
        <taxon>Anabas</taxon>
    </lineage>
</organism>
<dbReference type="InterPro" id="IPR000436">
    <property type="entry name" value="Sushi_SCR_CCP_dom"/>
</dbReference>
<feature type="chain" id="PRO_5018575676" description="Sushi domain-containing protein" evidence="6">
    <location>
        <begin position="22"/>
        <end position="1023"/>
    </location>
</feature>